<evidence type="ECO:0000259" key="19">
    <source>
        <dbReference type="PROSITE" id="PS50821"/>
    </source>
</evidence>
<dbReference type="Proteomes" id="UP000823674">
    <property type="component" value="Chromosome A05"/>
</dbReference>
<dbReference type="SUPFAM" id="SSF69065">
    <property type="entry name" value="RNase III domain-like"/>
    <property type="match status" value="2"/>
</dbReference>
<keyword evidence="6" id="KW-0547">Nucleotide-binding</keyword>
<dbReference type="InterPro" id="IPR056230">
    <property type="entry name" value="TMEM62_C"/>
</dbReference>
<dbReference type="InterPro" id="IPR000999">
    <property type="entry name" value="RNase_III_dom"/>
</dbReference>
<dbReference type="PANTHER" id="PTHR14950">
    <property type="entry name" value="DICER-RELATED"/>
    <property type="match status" value="1"/>
</dbReference>
<feature type="domain" description="RNase III" evidence="18">
    <location>
        <begin position="2139"/>
        <end position="2296"/>
    </location>
</feature>
<dbReference type="CDD" id="cd18802">
    <property type="entry name" value="SF2_C_dicer"/>
    <property type="match status" value="1"/>
</dbReference>
<feature type="domain" description="DRBM" evidence="17">
    <location>
        <begin position="2506"/>
        <end position="2572"/>
    </location>
</feature>
<dbReference type="CDD" id="cd00593">
    <property type="entry name" value="RIBOc"/>
    <property type="match status" value="2"/>
</dbReference>
<dbReference type="Pfam" id="PF24394">
    <property type="entry name" value="TMEM62_C"/>
    <property type="match status" value="1"/>
</dbReference>
<feature type="transmembrane region" description="Helical" evidence="16">
    <location>
        <begin position="1080"/>
        <end position="1104"/>
    </location>
</feature>
<dbReference type="InterPro" id="IPR029052">
    <property type="entry name" value="Metallo-depent_PP-like"/>
</dbReference>
<dbReference type="InterPro" id="IPR003100">
    <property type="entry name" value="PAZ_dom"/>
</dbReference>
<feature type="domain" description="Helicase ATP-binding" evidence="20">
    <location>
        <begin position="1215"/>
        <end position="1394"/>
    </location>
</feature>
<name>A0ABQ7MLH5_BRACM</name>
<dbReference type="SUPFAM" id="SSF52540">
    <property type="entry name" value="P-loop containing nucleoside triphosphate hydrolases"/>
    <property type="match status" value="1"/>
</dbReference>
<dbReference type="PROSITE" id="PS51192">
    <property type="entry name" value="HELICASE_ATP_BIND_1"/>
    <property type="match status" value="1"/>
</dbReference>
<evidence type="ECO:0000259" key="21">
    <source>
        <dbReference type="PROSITE" id="PS51194"/>
    </source>
</evidence>
<dbReference type="InterPro" id="IPR005034">
    <property type="entry name" value="Dicer_dimerisation"/>
</dbReference>
<dbReference type="Gene3D" id="3.30.160.380">
    <property type="entry name" value="Dicer dimerisation domain"/>
    <property type="match status" value="1"/>
</dbReference>
<reference evidence="23 24" key="1">
    <citation type="submission" date="2021-03" db="EMBL/GenBank/DDBJ databases">
        <authorList>
            <person name="King G.J."/>
            <person name="Bancroft I."/>
            <person name="Baten A."/>
            <person name="Bloomfield J."/>
            <person name="Borpatragohain P."/>
            <person name="He Z."/>
            <person name="Irish N."/>
            <person name="Irwin J."/>
            <person name="Liu K."/>
            <person name="Mauleon R.P."/>
            <person name="Moore J."/>
            <person name="Morris R."/>
            <person name="Ostergaard L."/>
            <person name="Wang B."/>
            <person name="Wells R."/>
        </authorList>
    </citation>
    <scope>NUCLEOTIDE SEQUENCE [LARGE SCALE GENOMIC DNA]</scope>
    <source>
        <strain evidence="23">R-o-18</strain>
        <tissue evidence="23">Leaf</tissue>
    </source>
</reference>
<evidence type="ECO:0000259" key="22">
    <source>
        <dbReference type="PROSITE" id="PS51327"/>
    </source>
</evidence>
<dbReference type="InterPro" id="IPR014720">
    <property type="entry name" value="dsRBD_dom"/>
</dbReference>
<dbReference type="InterPro" id="IPR011545">
    <property type="entry name" value="DEAD/DEAH_box_helicase_dom"/>
</dbReference>
<keyword evidence="10" id="KW-0067">ATP-binding</keyword>
<comment type="cofactor">
    <cofactor evidence="2">
        <name>Mg(2+)</name>
        <dbReference type="ChEBI" id="CHEBI:18420"/>
    </cofactor>
</comment>
<dbReference type="PROSITE" id="PS50137">
    <property type="entry name" value="DS_RBD"/>
    <property type="match status" value="1"/>
</dbReference>
<dbReference type="InterPro" id="IPR036085">
    <property type="entry name" value="PAZ_dom_sf"/>
</dbReference>
<evidence type="ECO:0000313" key="24">
    <source>
        <dbReference type="Proteomes" id="UP000823674"/>
    </source>
</evidence>
<feature type="transmembrane region" description="Helical" evidence="16">
    <location>
        <begin position="969"/>
        <end position="995"/>
    </location>
</feature>
<feature type="transmembrane region" description="Helical" evidence="16">
    <location>
        <begin position="1026"/>
        <end position="1044"/>
    </location>
</feature>
<evidence type="ECO:0000256" key="2">
    <source>
        <dbReference type="ARBA" id="ARBA00001946"/>
    </source>
</evidence>
<evidence type="ECO:0000256" key="13">
    <source>
        <dbReference type="ARBA" id="ARBA00023211"/>
    </source>
</evidence>
<evidence type="ECO:0000259" key="18">
    <source>
        <dbReference type="PROSITE" id="PS50142"/>
    </source>
</evidence>
<dbReference type="Gene3D" id="1.10.1520.10">
    <property type="entry name" value="Ribonuclease III domain"/>
    <property type="match status" value="2"/>
</dbReference>
<dbReference type="Pfam" id="PF24384">
    <property type="entry name" value="Ig_TMM62"/>
    <property type="match status" value="1"/>
</dbReference>
<evidence type="ECO:0000256" key="15">
    <source>
        <dbReference type="PROSITE-ProRule" id="PRU00657"/>
    </source>
</evidence>
<accession>A0ABQ7MLH5</accession>
<dbReference type="PROSITE" id="PS50142">
    <property type="entry name" value="RNASE_3_2"/>
    <property type="match status" value="2"/>
</dbReference>
<feature type="domain" description="PAZ" evidence="19">
    <location>
        <begin position="1981"/>
        <end position="2118"/>
    </location>
</feature>
<protein>
    <submittedName>
        <fullName evidence="23">Uncharacterized protein</fullName>
    </submittedName>
</protein>
<dbReference type="InterPro" id="IPR038248">
    <property type="entry name" value="Dicer_dimer_sf"/>
</dbReference>
<keyword evidence="9" id="KW-0347">Helicase</keyword>
<comment type="caution">
    <text evidence="23">The sequence shown here is derived from an EMBL/GenBank/DDBJ whole genome shotgun (WGS) entry which is preliminary data.</text>
</comment>
<dbReference type="Pfam" id="PF00636">
    <property type="entry name" value="Ribonuclease_3"/>
    <property type="match status" value="2"/>
</dbReference>
<feature type="domain" description="Dicer dsRNA-binding fold" evidence="22">
    <location>
        <begin position="1743"/>
        <end position="1829"/>
    </location>
</feature>
<evidence type="ECO:0000256" key="3">
    <source>
        <dbReference type="ARBA" id="ARBA00022722"/>
    </source>
</evidence>
<dbReference type="Pfam" id="PF03368">
    <property type="entry name" value="Dicer_dimer"/>
    <property type="match status" value="1"/>
</dbReference>
<evidence type="ECO:0000256" key="7">
    <source>
        <dbReference type="ARBA" id="ARBA00022759"/>
    </source>
</evidence>
<evidence type="ECO:0000259" key="20">
    <source>
        <dbReference type="PROSITE" id="PS51192"/>
    </source>
</evidence>
<evidence type="ECO:0000256" key="11">
    <source>
        <dbReference type="ARBA" id="ARBA00022842"/>
    </source>
</evidence>
<keyword evidence="13" id="KW-0464">Manganese</keyword>
<keyword evidence="7" id="KW-0255">Endonuclease</keyword>
<evidence type="ECO:0000256" key="6">
    <source>
        <dbReference type="ARBA" id="ARBA00022741"/>
    </source>
</evidence>
<dbReference type="PROSITE" id="PS50821">
    <property type="entry name" value="PAZ"/>
    <property type="match status" value="1"/>
</dbReference>
<dbReference type="SUPFAM" id="SSF54768">
    <property type="entry name" value="dsRNA-binding domain-like"/>
    <property type="match status" value="1"/>
</dbReference>
<dbReference type="Gene3D" id="3.30.160.20">
    <property type="match status" value="1"/>
</dbReference>
<evidence type="ECO:0000313" key="23">
    <source>
        <dbReference type="EMBL" id="KAG5399350.1"/>
    </source>
</evidence>
<evidence type="ECO:0000256" key="12">
    <source>
        <dbReference type="ARBA" id="ARBA00022884"/>
    </source>
</evidence>
<dbReference type="InterPro" id="IPR014001">
    <property type="entry name" value="Helicase_ATP-bd"/>
</dbReference>
<evidence type="ECO:0000256" key="9">
    <source>
        <dbReference type="ARBA" id="ARBA00022806"/>
    </source>
</evidence>
<comment type="similarity">
    <text evidence="14 15">Belongs to the helicase family. Dicer subfamily.</text>
</comment>
<evidence type="ECO:0000256" key="16">
    <source>
        <dbReference type="SAM" id="Phobius"/>
    </source>
</evidence>
<dbReference type="Pfam" id="PF02450">
    <property type="entry name" value="LCAT"/>
    <property type="match status" value="1"/>
</dbReference>
<dbReference type="SMART" id="SM00535">
    <property type="entry name" value="RIBOc"/>
    <property type="match status" value="2"/>
</dbReference>
<keyword evidence="11" id="KW-0460">Magnesium</keyword>
<evidence type="ECO:0000256" key="4">
    <source>
        <dbReference type="ARBA" id="ARBA00022723"/>
    </source>
</evidence>
<dbReference type="InterPro" id="IPR004843">
    <property type="entry name" value="Calcineurin-like_PHP"/>
</dbReference>
<keyword evidence="5" id="KW-0677">Repeat</keyword>
<evidence type="ECO:0000256" key="5">
    <source>
        <dbReference type="ARBA" id="ARBA00022737"/>
    </source>
</evidence>
<dbReference type="SUPFAM" id="SSF53474">
    <property type="entry name" value="alpha/beta-Hydrolases"/>
    <property type="match status" value="1"/>
</dbReference>
<keyword evidence="24" id="KW-1185">Reference proteome</keyword>
<dbReference type="SMART" id="SM00487">
    <property type="entry name" value="DEXDc"/>
    <property type="match status" value="1"/>
</dbReference>
<keyword evidence="16" id="KW-1133">Transmembrane helix</keyword>
<feature type="domain" description="Helicase C-terminal" evidence="21">
    <location>
        <begin position="1564"/>
        <end position="1726"/>
    </location>
</feature>
<keyword evidence="12 15" id="KW-0694">RNA-binding</keyword>
<dbReference type="PANTHER" id="PTHR14950:SF70">
    <property type="entry name" value="ENDORIBONUCLEASE DICER HOMOLOG 2"/>
    <property type="match status" value="1"/>
</dbReference>
<dbReference type="PROSITE" id="PS51194">
    <property type="entry name" value="HELICASE_CTER"/>
    <property type="match status" value="1"/>
</dbReference>
<keyword evidence="16" id="KW-0812">Transmembrane</keyword>
<evidence type="ECO:0000256" key="10">
    <source>
        <dbReference type="ARBA" id="ARBA00022840"/>
    </source>
</evidence>
<dbReference type="SMART" id="SM00490">
    <property type="entry name" value="HELICc"/>
    <property type="match status" value="1"/>
</dbReference>
<dbReference type="Pfam" id="PF00270">
    <property type="entry name" value="DEAD"/>
    <property type="match status" value="1"/>
</dbReference>
<evidence type="ECO:0000259" key="17">
    <source>
        <dbReference type="PROSITE" id="PS50137"/>
    </source>
</evidence>
<organism evidence="23 24">
    <name type="scientific">Brassica rapa subsp. trilocularis</name>
    <dbReference type="NCBI Taxonomy" id="1813537"/>
    <lineage>
        <taxon>Eukaryota</taxon>
        <taxon>Viridiplantae</taxon>
        <taxon>Streptophyta</taxon>
        <taxon>Embryophyta</taxon>
        <taxon>Tracheophyta</taxon>
        <taxon>Spermatophyta</taxon>
        <taxon>Magnoliopsida</taxon>
        <taxon>eudicotyledons</taxon>
        <taxon>Gunneridae</taxon>
        <taxon>Pentapetalae</taxon>
        <taxon>rosids</taxon>
        <taxon>malvids</taxon>
        <taxon>Brassicales</taxon>
        <taxon>Brassicaceae</taxon>
        <taxon>Brassiceae</taxon>
        <taxon>Brassica</taxon>
    </lineage>
</organism>
<dbReference type="Pfam" id="PF00149">
    <property type="entry name" value="Metallophos"/>
    <property type="match status" value="1"/>
</dbReference>
<dbReference type="InterPro" id="IPR003386">
    <property type="entry name" value="LACT/PDAT_acylTrfase"/>
</dbReference>
<dbReference type="InterPro" id="IPR027417">
    <property type="entry name" value="P-loop_NTPase"/>
</dbReference>
<dbReference type="Pfam" id="PF00271">
    <property type="entry name" value="Helicase_C"/>
    <property type="match status" value="1"/>
</dbReference>
<dbReference type="SUPFAM" id="SSF101690">
    <property type="entry name" value="PAZ domain"/>
    <property type="match status" value="1"/>
</dbReference>
<dbReference type="Pfam" id="PF02170">
    <property type="entry name" value="PAZ"/>
    <property type="match status" value="1"/>
</dbReference>
<keyword evidence="16" id="KW-0472">Membrane</keyword>
<keyword evidence="8" id="KW-0378">Hydrolase</keyword>
<dbReference type="SMART" id="SM00949">
    <property type="entry name" value="PAZ"/>
    <property type="match status" value="1"/>
</dbReference>
<proteinExistence type="inferred from homology"/>
<dbReference type="SUPFAM" id="SSF56300">
    <property type="entry name" value="Metallo-dependent phosphatases"/>
    <property type="match status" value="1"/>
</dbReference>
<dbReference type="CDD" id="cd18034">
    <property type="entry name" value="DEXHc_dicer"/>
    <property type="match status" value="1"/>
</dbReference>
<feature type="domain" description="RNase III" evidence="18">
    <location>
        <begin position="2332"/>
        <end position="2480"/>
    </location>
</feature>
<dbReference type="Gene3D" id="3.40.50.1820">
    <property type="entry name" value="alpha/beta hydrolase"/>
    <property type="match status" value="1"/>
</dbReference>
<dbReference type="EMBL" id="JADBGQ010000005">
    <property type="protein sequence ID" value="KAG5399350.1"/>
    <property type="molecule type" value="Genomic_DNA"/>
</dbReference>
<dbReference type="Gene3D" id="2.170.260.10">
    <property type="entry name" value="paz domain"/>
    <property type="match status" value="1"/>
</dbReference>
<evidence type="ECO:0000256" key="14">
    <source>
        <dbReference type="ARBA" id="ARBA00035116"/>
    </source>
</evidence>
<keyword evidence="4" id="KW-0479">Metal-binding</keyword>
<dbReference type="Gene3D" id="3.60.21.10">
    <property type="match status" value="1"/>
</dbReference>
<dbReference type="PROSITE" id="PS51327">
    <property type="entry name" value="DICER_DSRBF"/>
    <property type="match status" value="1"/>
</dbReference>
<dbReference type="PROSITE" id="PS00517">
    <property type="entry name" value="RNASE_3_1"/>
    <property type="match status" value="1"/>
</dbReference>
<dbReference type="InterPro" id="IPR036389">
    <property type="entry name" value="RNase_III_sf"/>
</dbReference>
<dbReference type="InterPro" id="IPR029058">
    <property type="entry name" value="AB_hydrolase_fold"/>
</dbReference>
<evidence type="ECO:0000256" key="8">
    <source>
        <dbReference type="ARBA" id="ARBA00022801"/>
    </source>
</evidence>
<evidence type="ECO:0000256" key="1">
    <source>
        <dbReference type="ARBA" id="ARBA00001936"/>
    </source>
</evidence>
<dbReference type="Gene3D" id="3.40.50.300">
    <property type="entry name" value="P-loop containing nucleotide triphosphate hydrolases"/>
    <property type="match status" value="2"/>
</dbReference>
<dbReference type="InterPro" id="IPR001650">
    <property type="entry name" value="Helicase_C-like"/>
</dbReference>
<sequence>MMKWVSCPCWGTNDDENSGEVADRDPVLLVSGMGGSILHSKKKNSKSEIRVWVRLFLANLAFRQSLWSLYNPKTGYTEPLDEDIEISVPDDDHGLYAIDILDPSWFVKLCHLTEVYHFHDMIEMLVGCGYKKGTTLFGYGYDFRQSNRIDQLMLGLKKKLETAYKTSGERKVTIISHSMGGVMISCFMFLYPEVFSKYVGKWITIATPFQGAPGCINDSLLTGVQFVEGLESFFFVSRWTMHQLLVECPSIYEMMANPDFKWKKQPEIRVWRKKSEKDNDETSVELESFGLMESIDLFNDALKNNELSYGGNKIALPFNFSILEWASKTREILNKVQLPDGVSFYNIYGVAQDTPFDVCYGTETSPIGDLSEICQTMPEYTYVDGDGTVPAESAAAAQFKSVASVGVSGTHRGLLHDKRVFELIQQWLGVEPKKAKRKHSRTHKVADSEIPIPSREVMEEANGDDDELRKNTTLQRRSSILLLLLLVLISLSTTTRVSASIDESGRRVIEARSGQDLVWVVQLSDLHFSVHHPERAIDFRNIVGPALSLINPSLVLITGDLTDGKSKDMLTMKQDEEEWLEYESVMQDVIKTSGLNKTLFYDLRGNHDNFGVPSVNSSVDFFSKYSINGKVARKDNINTITLETSERKHLFVGVDTTMSIGLRGPTNLFGHPTDELLTSLDSQLSQWDDDKPTKPVTKISFGHFPLSFSALTHSKKSLRDVFLKHSVSAYLCGHLHSRFGKNLKRLHRSGGVSLSDNDLFQLNMRRSGGDESATNCSFGASPDAEFWEWEMGDWRKNRAVRIVAIDRGHVSYLDLDFKSSDSHKTIVLPTFPLDSRFMSTSLARHRYECQHMISSSYDAIRAIVFSQSLVVDVVARVYDSTPGFNNLVMEAPMRKHGSTSGASFYSLPWNYRAFEDTLPDRYWLQIEVTDIKGRSTLSELRPFSINGLSSRVSWTWNEFRVMGCQWAALYFPILWSVISCLLLAFFIPKCIIVVFKKQYTLKKFVAKKGLFTLVLWILQDLCRLPVVWFGYVAYLLYLIFFPWFSGEVFTDSGKRTYMTIMGWVVTTGERKHEYVGEPDVMVLVIPHLVFVVIPSLLIVCCFVAERELYKEHIRAVSGKKEDDHNDRGRKKRWQRRSVLFSKRRLVRKSLLLASLALYWKHFKNCWSLARAYEMNVVHFPGYSLVMTIVDMETESADQVSASSPLPFARSYQVEALEKAMKRNTIVYLETGSGKTLIAIMLLRSYAYLFRKPSPCFSVFLVPQVVLVTQQAEALKRHTDLKVGMYWGSMGVDFWDAPTWKQEVDKYEVLVMTPAILLSALRHSFLSLNMIKVLIFDECHHARGNHAYACILKEFYHKELKSATSLVPRIFGMTASPVKTKGENLDSYWKKIHELESLMNSKVYTCANESVLAQFVPFSTPSFKYYTYVEIPSSARAGIIAELEKLAKEHLLALATLDLKSSTVNSIKKRLSKICSSITYCLDELGILMALKAAQSFSVSQNDFVLWGQLGEFSETSIKKFCRDASQAILAYIPDGPYWSVANIERNLEAGLVTSKIVCLVESLLGYSSLEKIRCIIFVERVIAAMVLESFLNEILPTYNSWKTKYVAGNNSGLQSQTRKKQNETVEDFRKGLVNIIVSTSILEEGLDVQSCNLVVGFDPASNICSFIQSQGRARMPNSDYLMMVERGDMDTQSRLKKYISGAKRMREDSLSHSLVPCKPLPDDSSGEVYRVNSTGAIVTLSSSVSLIYFYCSRLPSDEYFKPTPRFDIDKDQGICTLYLPKSCQVKEVSAQGNGNLLKQTACLKACIQLHQAGALTDHLVPDMVLKETVQLKLGKIHYDTEQPSYFPPELVSQFSALSQTTYHFYSIRMKSEFPGNLHFKDVLLGTRVKLEDDIGNTCFRLEDHLGTIAVTLSYVGGFDLTQDEVLLCRRFQITLFRVLLDHSVENLLAALDGLHLRDGPALDYLLVPSTHEQKASLIDWEVIRSVNFTSHKPWERHVDCSAKDASCILHTKDGLFCTCVLQNALVYTPHNGYVYCTRGILSNLNANSVLTMRNSGDVTYMEYYEKRHEVQLNFVDEPLLNGRHIFTLHNNLHMTRKKEKEHDREYVELPPELCHVILAPISVDMIYSYKFMPSVMQRVESLLIALNLKKNIPKVNIPTIKVLEAITTKKCQDQFHLESLETLGDSFLKYAVCQHLFQEYHTHHEGLLSSIKDGMISNVTLCKFGCDKKLQGFIRNECFEPKGWMVPGQSSAAYALVNDYLSESRNMYIARRMNLKRKSVADVVEALIGAYLSEGGELAALTFMNWVGIKVDFTTTMIQREPSIQAEKLVNVRYMESLLNYKFKDKSLLVEALTHGSYMIPEIPRCYQRLEFLGDSVLDYLITKHLYGEYPNLSPGLLTDMRSASVNNECYAQVAVKSNLHKHVLHASHDLHKHISRTVSEFERLSSVQSSFGWESEIAFPKVLGDVIESLAGAIHVDSGYNKEVVFASIKPLLGCMITPETVKLHPVRELTELCQKAQFELSKAKGFENGEAFFTVEVEAKEMSFAHTARASDKKMAKKLAYKEVLNSLKKSLDS</sequence>
<gene>
    <name evidence="23" type="primary">A05p054250.1_BraROA</name>
    <name evidence="23" type="ORF">IGI04_021164</name>
</gene>
<dbReference type="InterPro" id="IPR056229">
    <property type="entry name" value="Ig_TMM62"/>
</dbReference>
<comment type="cofactor">
    <cofactor evidence="1">
        <name>Mn(2+)</name>
        <dbReference type="ChEBI" id="CHEBI:29035"/>
    </cofactor>
</comment>
<keyword evidence="3" id="KW-0540">Nuclease</keyword>